<organism evidence="2 3">
    <name type="scientific">Leminorella grimontii</name>
    <dbReference type="NCBI Taxonomy" id="82981"/>
    <lineage>
        <taxon>Bacteria</taxon>
        <taxon>Pseudomonadati</taxon>
        <taxon>Pseudomonadota</taxon>
        <taxon>Gammaproteobacteria</taxon>
        <taxon>Enterobacterales</taxon>
        <taxon>Budviciaceae</taxon>
        <taxon>Leminorella</taxon>
    </lineage>
</organism>
<feature type="domain" description="YhdP central" evidence="1">
    <location>
        <begin position="2"/>
        <end position="1253"/>
    </location>
</feature>
<keyword evidence="3" id="KW-1185">Reference proteome</keyword>
<sequence length="1265" mass="139338">MLRIAVALLVLLTLAVGALRFMLPRINDYREPILATVSDMTGIPTRIEHMEGKWEMFGPTLDLRELSLQTDVGEVRVDRVTVALDVWASLVNFRWQFRDLTFYRVQGALNYTVGQSQSDDGREPTGSATLKNIFLKQFDHFILLDSQLSFLGASGERISLAIPRLNWLNDRKRHRAEGQVSVSTENGPNGLLKVRFNLRDEADLMDNGTVYLQADNVNVLPWLSHWFKTNTGFDDARFSLEAWLSVKASQIDGGALLLSQGRADWHKGDDLHRLDVEKLAVYVKRQGDGWRLDAPALNLKTDGHAWAKGGRVSLFWQPENPSLQGEEGESMLRIRAAKLDLESINPLLPMFSFLQPDALDAWLQIRPKGNLERLALDIPLSTPEKIRFEGRWENASWQPWKHIPGGDRAEFEVAGSAAGGTVGVRLDQSTLPYDEMFRAPLIVNSANASIHWLNDEHEFRLWGDNIDIQAKSVWANGSFSYRQGGDDAPWLSILAGIRAYDAGDAWRYFPEPLMGTPLVDYLSSAIVAGKSDNATLIFNGDPHHFPYPHNDGLFEVYAPLTDAVFKFQPTWQPLSDMTINLNFINSGLWMHSPSAMLGKVKGTDIDAVIADFHKGQLDINAKVNGQGPDVRDYLKQSPLKDTVGSALDEIDVGGEVNGRLRLDIPLDGEQAHASGEIDLKDNRLHIKPIDSIMEKVSGRFRFDDGNLSSERMSAEWFNQPIGLNFSTRQGAKDYAVQVGIDGNWAVAQLPWLPVDAAKQLSGSARWKSDVNITLPEKGRPRYDVALSGDLNGVSSRLPAPLSKRSGSVLPVTLKAKGDTVGFDLQGLIAGNQAINSRWTLGKNQVQLTRFAWRMNSKKTPELPSDARLDIQLPAVDGERLLGLLSPLSGSDGKESAVAAKFTLPSRWVIHSPQLELAGQYWRDLTVDVNRSAGATSVALNGKEIRASLAMNGSQPWQADIDYFYFNPKSDLFSVSSTKNKGAGAAFNRFPQLPSIAVRCKECWVVGQRLGVVNADLRFRGDNLSVTNGLVDTGTTKLTFSADWLRSPGGSATRFDGTLSGKRIDRSMNYFGVYTPLKDAPFNVDFDLNWQGDPWSPLVDTLNGGVTAKLGKGQVDNAGGGHAGQLLRLLSFNALLRKLQFDFRDTFGKGFYFDTISGSIKLTNGVAKTDNLLVDGLSADIAIDGDIDFVNRRLGLNAVVAPEISGTVGVATAFVVNPIAGAAVFAASQVLSPLWNKISLIRYRIDGDLDEPVVHEVLRQPKGDSS</sequence>
<protein>
    <submittedName>
        <fullName evidence="2">DUF3971 domain-containing protein</fullName>
    </submittedName>
</protein>
<dbReference type="AlphaFoldDB" id="A0AAV5N6A3"/>
<dbReference type="NCBIfam" id="NF008148">
    <property type="entry name" value="PRK10899.1"/>
    <property type="match status" value="1"/>
</dbReference>
<dbReference type="Proteomes" id="UP001058124">
    <property type="component" value="Unassembled WGS sequence"/>
</dbReference>
<comment type="caution">
    <text evidence="2">The sequence shown here is derived from an EMBL/GenBank/DDBJ whole genome shotgun (WGS) entry which is preliminary data.</text>
</comment>
<dbReference type="Pfam" id="PF13116">
    <property type="entry name" value="YhdP"/>
    <property type="match status" value="1"/>
</dbReference>
<dbReference type="EMBL" id="BRLH01000006">
    <property type="protein sequence ID" value="GKX56489.1"/>
    <property type="molecule type" value="Genomic_DNA"/>
</dbReference>
<gene>
    <name evidence="2" type="ORF">SOASR030_26010</name>
</gene>
<dbReference type="PANTHER" id="PTHR38690">
    <property type="entry name" value="PROTEASE-RELATED"/>
    <property type="match status" value="1"/>
</dbReference>
<evidence type="ECO:0000259" key="1">
    <source>
        <dbReference type="Pfam" id="PF13116"/>
    </source>
</evidence>
<dbReference type="PANTHER" id="PTHR38690:SF1">
    <property type="entry name" value="PROTEASE"/>
    <property type="match status" value="1"/>
</dbReference>
<name>A0AAV5N6A3_9GAMM</name>
<dbReference type="NCBIfam" id="TIGR02099">
    <property type="entry name" value="YhdP family protein"/>
    <property type="match status" value="1"/>
</dbReference>
<proteinExistence type="predicted"/>
<reference evidence="2" key="1">
    <citation type="submission" date="2022-06" db="EMBL/GenBank/DDBJ databases">
        <title>Draft genome sequences of Leminorella grimontii str. JCM5902.</title>
        <authorList>
            <person name="Wakabayashi Y."/>
            <person name="Kojima K."/>
        </authorList>
    </citation>
    <scope>NUCLEOTIDE SEQUENCE</scope>
    <source>
        <strain evidence="2">JCM 5902</strain>
    </source>
</reference>
<accession>A0AAV5N6A3</accession>
<dbReference type="InterPro" id="IPR011836">
    <property type="entry name" value="YhdP"/>
</dbReference>
<evidence type="ECO:0000313" key="2">
    <source>
        <dbReference type="EMBL" id="GKX56489.1"/>
    </source>
</evidence>
<dbReference type="InterPro" id="IPR025263">
    <property type="entry name" value="YhdP_central"/>
</dbReference>
<evidence type="ECO:0000313" key="3">
    <source>
        <dbReference type="Proteomes" id="UP001058124"/>
    </source>
</evidence>